<dbReference type="Pfam" id="PF13966">
    <property type="entry name" value="zf-RVT"/>
    <property type="match status" value="1"/>
</dbReference>
<reference evidence="2 3" key="1">
    <citation type="journal article" date="2021" name="Commun. Biol.">
        <title>The genome of Shorea leprosula (Dipterocarpaceae) highlights the ecological relevance of drought in aseasonal tropical rainforests.</title>
        <authorList>
            <person name="Ng K.K.S."/>
            <person name="Kobayashi M.J."/>
            <person name="Fawcett J.A."/>
            <person name="Hatakeyama M."/>
            <person name="Paape T."/>
            <person name="Ng C.H."/>
            <person name="Ang C.C."/>
            <person name="Tnah L.H."/>
            <person name="Lee C.T."/>
            <person name="Nishiyama T."/>
            <person name="Sese J."/>
            <person name="O'Brien M.J."/>
            <person name="Copetti D."/>
            <person name="Mohd Noor M.I."/>
            <person name="Ong R.C."/>
            <person name="Putra M."/>
            <person name="Sireger I.Z."/>
            <person name="Indrioko S."/>
            <person name="Kosugi Y."/>
            <person name="Izuno A."/>
            <person name="Isagi Y."/>
            <person name="Lee S.L."/>
            <person name="Shimizu K.K."/>
        </authorList>
    </citation>
    <scope>NUCLEOTIDE SEQUENCE [LARGE SCALE GENOMIC DNA]</scope>
    <source>
        <strain evidence="2">214</strain>
    </source>
</reference>
<sequence length="554" mass="66416">MLGKWWYRMGDGVDSLWKRVVREKYYGGRREVDITAIECTRTSKLWRDIIRIGGQSLKHRNMLAEGFKWEVGEGNKVAFWHEWWVGDKNLRDLFPRLFELSVKKEGKVSEMGYWNEGEWVWRVEWRRGTIGHEKNEEELLEKMLEGVHLKEGVRDVWKWVHEMEGKYVIGSQQRKTLKNVGFNFKKGFFVNVAMEQWRKLIIYFVYAIRLGKYGAEGGHWMDWVRDGRNIGSLWWRDVRRLKAGEGVNVRWLWEDFRLKIGEGRGVKFWWDTWCGEECLANKFPRLYLLSTGKQKECHEMGNEDRTTWKWNLSWRRNLFEWEEEAVRELKGMIEEVKITLGYPNRWKWSHSTEGQYSTKIAYQRLSMLRKNPEEEKIFKRVWNSTVPSKVAAFNWKSLLDRIPTKLNLIKREIIKDMAEGKCVLCKEEIEDADHLFLKCKVARGLWQACANWWGTNFTLLRDCWTTFHHFGTWTTKPHISKGWDCIWNTVIWTIWMARNGKVFHDSKVNKSKLFELIQLRSFDWIKAKKARCYFSLSDWMIDPTACLLVNCRGK</sequence>
<keyword evidence="3" id="KW-1185">Reference proteome</keyword>
<dbReference type="AlphaFoldDB" id="A0AAV5M5Y1"/>
<dbReference type="PANTHER" id="PTHR36617:SF16">
    <property type="entry name" value="OS04G0516500 PROTEIN"/>
    <property type="match status" value="1"/>
</dbReference>
<protein>
    <recommendedName>
        <fullName evidence="1">Reverse transcriptase zinc-binding domain-containing protein</fullName>
    </recommendedName>
</protein>
<dbReference type="PANTHER" id="PTHR36617">
    <property type="entry name" value="PROTEIN, PUTATIVE-RELATED"/>
    <property type="match status" value="1"/>
</dbReference>
<organism evidence="2 3">
    <name type="scientific">Rubroshorea leprosula</name>
    <dbReference type="NCBI Taxonomy" id="152421"/>
    <lineage>
        <taxon>Eukaryota</taxon>
        <taxon>Viridiplantae</taxon>
        <taxon>Streptophyta</taxon>
        <taxon>Embryophyta</taxon>
        <taxon>Tracheophyta</taxon>
        <taxon>Spermatophyta</taxon>
        <taxon>Magnoliopsida</taxon>
        <taxon>eudicotyledons</taxon>
        <taxon>Gunneridae</taxon>
        <taxon>Pentapetalae</taxon>
        <taxon>rosids</taxon>
        <taxon>malvids</taxon>
        <taxon>Malvales</taxon>
        <taxon>Dipterocarpaceae</taxon>
        <taxon>Rubroshorea</taxon>
    </lineage>
</organism>
<comment type="caution">
    <text evidence="2">The sequence shown here is derived from an EMBL/GenBank/DDBJ whole genome shotgun (WGS) entry which is preliminary data.</text>
</comment>
<accession>A0AAV5M5Y1</accession>
<dbReference type="Proteomes" id="UP001054252">
    <property type="component" value="Unassembled WGS sequence"/>
</dbReference>
<evidence type="ECO:0000313" key="2">
    <source>
        <dbReference type="EMBL" id="GKV45185.1"/>
    </source>
</evidence>
<name>A0AAV5M5Y1_9ROSI</name>
<gene>
    <name evidence="2" type="ORF">SLEP1_g52296</name>
</gene>
<dbReference type="EMBL" id="BPVZ01000191">
    <property type="protein sequence ID" value="GKV45185.1"/>
    <property type="molecule type" value="Genomic_DNA"/>
</dbReference>
<dbReference type="InterPro" id="IPR026960">
    <property type="entry name" value="RVT-Znf"/>
</dbReference>
<evidence type="ECO:0000259" key="1">
    <source>
        <dbReference type="Pfam" id="PF13966"/>
    </source>
</evidence>
<feature type="domain" description="Reverse transcriptase zinc-binding" evidence="1">
    <location>
        <begin position="356"/>
        <end position="446"/>
    </location>
</feature>
<proteinExistence type="predicted"/>
<evidence type="ECO:0000313" key="3">
    <source>
        <dbReference type="Proteomes" id="UP001054252"/>
    </source>
</evidence>